<keyword evidence="4" id="KW-0064">Aspartyl protease</keyword>
<dbReference type="PROSITE" id="PS00141">
    <property type="entry name" value="ASP_PROTEASE"/>
    <property type="match status" value="1"/>
</dbReference>
<feature type="domain" description="Peptidase A1" evidence="5">
    <location>
        <begin position="1"/>
        <end position="127"/>
    </location>
</feature>
<evidence type="ECO:0000313" key="6">
    <source>
        <dbReference type="EMBL" id="ELR48690.1"/>
    </source>
</evidence>
<evidence type="ECO:0000259" key="5">
    <source>
        <dbReference type="PROSITE" id="PS51767"/>
    </source>
</evidence>
<dbReference type="InterPro" id="IPR001461">
    <property type="entry name" value="Aspartic_peptidase_A1"/>
</dbReference>
<dbReference type="Gene3D" id="2.40.70.10">
    <property type="entry name" value="Acid Proteases"/>
    <property type="match status" value="1"/>
</dbReference>
<keyword evidence="4" id="KW-0378">Hydrolase</keyword>
<evidence type="ECO:0000256" key="1">
    <source>
        <dbReference type="ARBA" id="ARBA00004239"/>
    </source>
</evidence>
<dbReference type="PRINTS" id="PR00792">
    <property type="entry name" value="PEPSIN"/>
</dbReference>
<keyword evidence="4" id="KW-0645">Protease</keyword>
<sequence length="130" mass="14606">MKRRIIVCSGGREALVDTGTSLIIGLRRLVNNIQKLISAMPRGSEHYVSCFVVSTLPSIIFTINGINYPVPVQAYILNLRGDSRGHCYTTVKENTERTSREAWILGDIFLRLYFSVFDQGNDRIDLAQAV</sequence>
<feature type="disulfide bond" evidence="3">
    <location>
        <begin position="50"/>
        <end position="87"/>
    </location>
</feature>
<dbReference type="Pfam" id="PF00026">
    <property type="entry name" value="Asp"/>
    <property type="match status" value="1"/>
</dbReference>
<dbReference type="InterPro" id="IPR033121">
    <property type="entry name" value="PEPTIDASE_A1"/>
</dbReference>
<name>L8HWQ9_9CETA</name>
<dbReference type="InterPro" id="IPR001969">
    <property type="entry name" value="Aspartic_peptidase_AS"/>
</dbReference>
<gene>
    <name evidence="6" type="ORF">M91_01095</name>
</gene>
<dbReference type="InterPro" id="IPR021109">
    <property type="entry name" value="Peptidase_aspartic_dom_sf"/>
</dbReference>
<accession>L8HWQ9</accession>
<evidence type="ECO:0000256" key="2">
    <source>
        <dbReference type="ARBA" id="ARBA00007447"/>
    </source>
</evidence>
<evidence type="ECO:0000256" key="4">
    <source>
        <dbReference type="RuleBase" id="RU000454"/>
    </source>
</evidence>
<organism evidence="6 7">
    <name type="scientific">Bos mutus</name>
    <name type="common">wild yak</name>
    <dbReference type="NCBI Taxonomy" id="72004"/>
    <lineage>
        <taxon>Eukaryota</taxon>
        <taxon>Metazoa</taxon>
        <taxon>Chordata</taxon>
        <taxon>Craniata</taxon>
        <taxon>Vertebrata</taxon>
        <taxon>Euteleostomi</taxon>
        <taxon>Mammalia</taxon>
        <taxon>Eutheria</taxon>
        <taxon>Laurasiatheria</taxon>
        <taxon>Artiodactyla</taxon>
        <taxon>Ruminantia</taxon>
        <taxon>Pecora</taxon>
        <taxon>Bovidae</taxon>
        <taxon>Bovinae</taxon>
        <taxon>Bos</taxon>
    </lineage>
</organism>
<dbReference type="GO" id="GO:0004190">
    <property type="term" value="F:aspartic-type endopeptidase activity"/>
    <property type="evidence" value="ECO:0007669"/>
    <property type="project" value="UniProtKB-KW"/>
</dbReference>
<comment type="subcellular location">
    <subcellularLocation>
        <location evidence="1">Secreted</location>
        <location evidence="1">Extracellular space</location>
    </subcellularLocation>
</comment>
<evidence type="ECO:0000313" key="7">
    <source>
        <dbReference type="Proteomes" id="UP000011080"/>
    </source>
</evidence>
<dbReference type="EMBL" id="JH882626">
    <property type="protein sequence ID" value="ELR48690.1"/>
    <property type="molecule type" value="Genomic_DNA"/>
</dbReference>
<evidence type="ECO:0000256" key="3">
    <source>
        <dbReference type="PIRSR" id="PIRSR601461-2"/>
    </source>
</evidence>
<reference evidence="6 7" key="1">
    <citation type="journal article" date="2012" name="Nat. Genet.">
        <title>The yak genome and adaptation to life at high altitude.</title>
        <authorList>
            <person name="Qiu Q."/>
            <person name="Zhang G."/>
            <person name="Ma T."/>
            <person name="Qian W."/>
            <person name="Wang J."/>
            <person name="Ye Z."/>
            <person name="Cao C."/>
            <person name="Hu Q."/>
            <person name="Kim J."/>
            <person name="Larkin D.M."/>
            <person name="Auvil L."/>
            <person name="Capitanu B."/>
            <person name="Ma J."/>
            <person name="Lewin H.A."/>
            <person name="Qian X."/>
            <person name="Lang Y."/>
            <person name="Zhou R."/>
            <person name="Wang L."/>
            <person name="Wang K."/>
            <person name="Xia J."/>
            <person name="Liao S."/>
            <person name="Pan S."/>
            <person name="Lu X."/>
            <person name="Hou H."/>
            <person name="Wang Y."/>
            <person name="Zang X."/>
            <person name="Yin Y."/>
            <person name="Ma H."/>
            <person name="Zhang J."/>
            <person name="Wang Z."/>
            <person name="Zhang Y."/>
            <person name="Zhang D."/>
            <person name="Yonezawa T."/>
            <person name="Hasegawa M."/>
            <person name="Zhong Y."/>
            <person name="Liu W."/>
            <person name="Zhang Y."/>
            <person name="Huang Z."/>
            <person name="Zhang S."/>
            <person name="Long R."/>
            <person name="Yang H."/>
            <person name="Wang J."/>
            <person name="Lenstra J.A."/>
            <person name="Cooper D.N."/>
            <person name="Wu Y."/>
            <person name="Wang J."/>
            <person name="Shi P."/>
            <person name="Wang J."/>
            <person name="Liu J."/>
        </authorList>
    </citation>
    <scope>NUCLEOTIDE SEQUENCE [LARGE SCALE GENOMIC DNA]</scope>
    <source>
        <strain evidence="7">yakQH1</strain>
    </source>
</reference>
<dbReference type="AlphaFoldDB" id="L8HWQ9"/>
<dbReference type="Proteomes" id="UP000011080">
    <property type="component" value="Unassembled WGS sequence"/>
</dbReference>
<protein>
    <recommendedName>
        <fullName evidence="5">Peptidase A1 domain-containing protein</fullName>
    </recommendedName>
</protein>
<dbReference type="STRING" id="72004.ENSBMUP00000017174"/>
<dbReference type="SUPFAM" id="SSF50630">
    <property type="entry name" value="Acid proteases"/>
    <property type="match status" value="1"/>
</dbReference>
<dbReference type="PROSITE" id="PS51767">
    <property type="entry name" value="PEPTIDASE_A1"/>
    <property type="match status" value="1"/>
</dbReference>
<dbReference type="PANTHER" id="PTHR47966:SF49">
    <property type="entry name" value="PEPSIN A-5"/>
    <property type="match status" value="1"/>
</dbReference>
<dbReference type="GO" id="GO:0006508">
    <property type="term" value="P:proteolysis"/>
    <property type="evidence" value="ECO:0007669"/>
    <property type="project" value="UniProtKB-KW"/>
</dbReference>
<dbReference type="MEROPS" id="A01.089"/>
<keyword evidence="3" id="KW-1015">Disulfide bond</keyword>
<dbReference type="GO" id="GO:0005576">
    <property type="term" value="C:extracellular region"/>
    <property type="evidence" value="ECO:0007669"/>
    <property type="project" value="UniProtKB-SubCell"/>
</dbReference>
<comment type="similarity">
    <text evidence="2 4">Belongs to the peptidase A1 family.</text>
</comment>
<proteinExistence type="inferred from homology"/>
<dbReference type="PANTHER" id="PTHR47966">
    <property type="entry name" value="BETA-SITE APP-CLEAVING ENZYME, ISOFORM A-RELATED"/>
    <property type="match status" value="1"/>
</dbReference>